<organism evidence="5 6">
    <name type="scientific">Amycolatopsis tucumanensis</name>
    <dbReference type="NCBI Taxonomy" id="401106"/>
    <lineage>
        <taxon>Bacteria</taxon>
        <taxon>Bacillati</taxon>
        <taxon>Actinomycetota</taxon>
        <taxon>Actinomycetes</taxon>
        <taxon>Pseudonocardiales</taxon>
        <taxon>Pseudonocardiaceae</taxon>
        <taxon>Amycolatopsis</taxon>
    </lineage>
</organism>
<evidence type="ECO:0000259" key="4">
    <source>
        <dbReference type="Pfam" id="PF20674"/>
    </source>
</evidence>
<evidence type="ECO:0000256" key="1">
    <source>
        <dbReference type="SAM" id="Phobius"/>
    </source>
</evidence>
<feature type="transmembrane region" description="Helical" evidence="1">
    <location>
        <begin position="488"/>
        <end position="510"/>
    </location>
</feature>
<comment type="caution">
    <text evidence="5">The sequence shown here is derived from an EMBL/GenBank/DDBJ whole genome shotgun (WGS) entry which is preliminary data.</text>
</comment>
<feature type="domain" description="DUF11" evidence="3">
    <location>
        <begin position="372"/>
        <end position="482"/>
    </location>
</feature>
<keyword evidence="1" id="KW-0812">Transmembrane</keyword>
<keyword evidence="6" id="KW-1185">Reference proteome</keyword>
<dbReference type="InterPro" id="IPR001434">
    <property type="entry name" value="OmcB-like_DUF11"/>
</dbReference>
<dbReference type="InterPro" id="IPR013783">
    <property type="entry name" value="Ig-like_fold"/>
</dbReference>
<keyword evidence="2" id="KW-0732">Signal</keyword>
<feature type="chain" id="PRO_5046689455" description="DUF11 domain-containing protein" evidence="2">
    <location>
        <begin position="43"/>
        <end position="517"/>
    </location>
</feature>
<dbReference type="InterPro" id="IPR048834">
    <property type="entry name" value="SpaA_pre-album"/>
</dbReference>
<evidence type="ECO:0008006" key="7">
    <source>
        <dbReference type="Google" id="ProtNLM"/>
    </source>
</evidence>
<dbReference type="NCBIfam" id="TIGR01451">
    <property type="entry name" value="B_ant_repeat"/>
    <property type="match status" value="1"/>
</dbReference>
<evidence type="ECO:0000313" key="6">
    <source>
        <dbReference type="Proteomes" id="UP001501624"/>
    </source>
</evidence>
<evidence type="ECO:0000256" key="2">
    <source>
        <dbReference type="SAM" id="SignalP"/>
    </source>
</evidence>
<keyword evidence="1" id="KW-0472">Membrane</keyword>
<dbReference type="EMBL" id="BAABCM010000001">
    <property type="protein sequence ID" value="GAA3793587.1"/>
    <property type="molecule type" value="Genomic_DNA"/>
</dbReference>
<keyword evidence="1" id="KW-1133">Transmembrane helix</keyword>
<dbReference type="Pfam" id="PF01345">
    <property type="entry name" value="DUF11"/>
    <property type="match status" value="1"/>
</dbReference>
<name>A0ABP7HJX8_9PSEU</name>
<reference evidence="6" key="1">
    <citation type="journal article" date="2019" name="Int. J. Syst. Evol. Microbiol.">
        <title>The Global Catalogue of Microorganisms (GCM) 10K type strain sequencing project: providing services to taxonomists for standard genome sequencing and annotation.</title>
        <authorList>
            <consortium name="The Broad Institute Genomics Platform"/>
            <consortium name="The Broad Institute Genome Sequencing Center for Infectious Disease"/>
            <person name="Wu L."/>
            <person name="Ma J."/>
        </authorList>
    </citation>
    <scope>NUCLEOTIDE SEQUENCE [LARGE SCALE GENOMIC DNA]</scope>
    <source>
        <strain evidence="6">JCM 17017</strain>
    </source>
</reference>
<dbReference type="InterPro" id="IPR047589">
    <property type="entry name" value="DUF11_rpt"/>
</dbReference>
<accession>A0ABP7HJX8</accession>
<dbReference type="Proteomes" id="UP001501624">
    <property type="component" value="Unassembled WGS sequence"/>
</dbReference>
<feature type="domain" description="SpaA-like prealbumin fold" evidence="4">
    <location>
        <begin position="258"/>
        <end position="367"/>
    </location>
</feature>
<sequence length="517" mass="51464">MEKRMSQESNTLRRAVARVGGALSAAGLAALTMVGGASPASAADAPVGCGYGTGGPSASTLCWLDMSAYNDTQASSAAGQNMKVTLPGGYTMTFNIVNRPAGGPAVPVAAFAVPTNGTASAMGNRVYKNIPGKPALYTRVSGANTLTLRDIVVTDSGGARVSGYALVGADAENTGAESITWNSNQPINQVASVPGTQGCQASTATGFGTNTVTCTGTGGANTTWGTLVVNSVGATTFSQTLRSNAGIEAVAFAVQTSKLTLNKQVTDRRQANDSFDISVTSPEGTTVGTAGTGLSNTATTGALTVLPRAAGQGYTLGETGPVGNYDQSWACTNATAGSATPLPSGTGTSVQVSPQPGDDISCTLTNTGQKTDLSLAKEGPATAAPGDLVTYRLIVTNHGPGNSTGYTVSDRLPAGLTGITTTTPGCTVSGLDLTCTGGELAAGDSAVIEVSGIADGSVKTLYNTAVVTSNEIDTDPTNDTSNEVTTDVVPMVSLAVAGGVLALGGGGYALKRRRSNA</sequence>
<protein>
    <recommendedName>
        <fullName evidence="7">DUF11 domain-containing protein</fullName>
    </recommendedName>
</protein>
<evidence type="ECO:0000313" key="5">
    <source>
        <dbReference type="EMBL" id="GAA3793587.1"/>
    </source>
</evidence>
<feature type="signal peptide" evidence="2">
    <location>
        <begin position="1"/>
        <end position="42"/>
    </location>
</feature>
<proteinExistence type="predicted"/>
<dbReference type="Pfam" id="PF20674">
    <property type="entry name" value="SpaA_3"/>
    <property type="match status" value="1"/>
</dbReference>
<gene>
    <name evidence="5" type="ORF">GCM10022380_07970</name>
</gene>
<dbReference type="Gene3D" id="2.60.40.10">
    <property type="entry name" value="Immunoglobulins"/>
    <property type="match status" value="1"/>
</dbReference>
<evidence type="ECO:0000259" key="3">
    <source>
        <dbReference type="Pfam" id="PF01345"/>
    </source>
</evidence>